<dbReference type="InterPro" id="IPR051054">
    <property type="entry name" value="SorC_transcr_regulators"/>
</dbReference>
<organism evidence="6 7">
    <name type="scientific">Bradyrhizobium macuxiense</name>
    <dbReference type="NCBI Taxonomy" id="1755647"/>
    <lineage>
        <taxon>Bacteria</taxon>
        <taxon>Pseudomonadati</taxon>
        <taxon>Pseudomonadota</taxon>
        <taxon>Alphaproteobacteria</taxon>
        <taxon>Hyphomicrobiales</taxon>
        <taxon>Nitrobacteraceae</taxon>
        <taxon>Bradyrhizobium</taxon>
    </lineage>
</organism>
<keyword evidence="4" id="KW-0804">Transcription</keyword>
<dbReference type="InterPro" id="IPR013324">
    <property type="entry name" value="RNA_pol_sigma_r3/r4-like"/>
</dbReference>
<evidence type="ECO:0000256" key="1">
    <source>
        <dbReference type="ARBA" id="ARBA00010466"/>
    </source>
</evidence>
<name>A0A109JC49_9BRAD</name>
<dbReference type="SUPFAM" id="SSF100950">
    <property type="entry name" value="NagB/RpiA/CoA transferase-like"/>
    <property type="match status" value="1"/>
</dbReference>
<comment type="similarity">
    <text evidence="1">Belongs to the SorC transcriptional regulatory family.</text>
</comment>
<reference evidence="6 7" key="1">
    <citation type="submission" date="2015-11" db="EMBL/GenBank/DDBJ databases">
        <title>Draft Genome Sequence of the Strain BR 10303 (Bradyrhizobium sp.) isolated from nodules of Centrolobium paraense.</title>
        <authorList>
            <person name="Zelli J.E."/>
            <person name="Simoes-Araujo J.L."/>
            <person name="Barauna A.C."/>
            <person name="Silva K."/>
        </authorList>
    </citation>
    <scope>NUCLEOTIDE SEQUENCE [LARGE SCALE GENOMIC DNA]</scope>
    <source>
        <strain evidence="6 7">BR 10303</strain>
    </source>
</reference>
<keyword evidence="7" id="KW-1185">Reference proteome</keyword>
<dbReference type="InterPro" id="IPR036388">
    <property type="entry name" value="WH-like_DNA-bd_sf"/>
</dbReference>
<accession>A0A109JC49</accession>
<dbReference type="PANTHER" id="PTHR34294:SF1">
    <property type="entry name" value="TRANSCRIPTIONAL REGULATOR LSRR"/>
    <property type="match status" value="1"/>
</dbReference>
<dbReference type="GO" id="GO:0030246">
    <property type="term" value="F:carbohydrate binding"/>
    <property type="evidence" value="ECO:0007669"/>
    <property type="project" value="InterPro"/>
</dbReference>
<proteinExistence type="inferred from homology"/>
<keyword evidence="2" id="KW-0805">Transcription regulation</keyword>
<dbReference type="Pfam" id="PF04198">
    <property type="entry name" value="Sugar-bind"/>
    <property type="match status" value="1"/>
</dbReference>
<gene>
    <name evidence="6" type="ORF">AS156_21875</name>
</gene>
<dbReference type="EMBL" id="LNCU01000118">
    <property type="protein sequence ID" value="KWV46215.1"/>
    <property type="molecule type" value="Genomic_DNA"/>
</dbReference>
<dbReference type="InterPro" id="IPR037171">
    <property type="entry name" value="NagB/RpiA_transferase-like"/>
</dbReference>
<dbReference type="SUPFAM" id="SSF88659">
    <property type="entry name" value="Sigma3 and sigma4 domains of RNA polymerase sigma factors"/>
    <property type="match status" value="1"/>
</dbReference>
<feature type="domain" description="HTH cro/C1-type" evidence="5">
    <location>
        <begin position="39"/>
        <end position="100"/>
    </location>
</feature>
<sequence length="345" mass="37145">MIKTLQRQVTPPRIKRRALSIPAEFDSDPVVWAAWLYYEEGMTQEEVADQLGVSRASVVNFLQEARDRNIVTIAVSSRHLQTIGLARELADAYGLTSCLVVPDDGGRLLVHERIGTAGARLLIERLKPDDVLGVSWGRTVQALSAALPEMKLPGVTVAQITGCSIGTTEFSPELCTSNIANRLGARCVNLHAPGIVSTAQIKRLFMQEPALVETFKIIQSSNKVLFGVGSVDDAGTAMRSGYMTPEKIAPYLARGAVGVVSGRFIDREGKPILGALDNQMIGLTLDEIAKVPERICIAGGSDKIDAVYAALNNNYATILVTDLATARALVPRATRSHRTGVSSRP</sequence>
<dbReference type="InterPro" id="IPR007324">
    <property type="entry name" value="Sugar-bd_dom_put"/>
</dbReference>
<protein>
    <recommendedName>
        <fullName evidence="5">HTH cro/C1-type domain-containing protein</fullName>
    </recommendedName>
</protein>
<dbReference type="RefSeq" id="WP_066514539.1">
    <property type="nucleotide sequence ID" value="NZ_LNCU01000118.1"/>
</dbReference>
<comment type="caution">
    <text evidence="6">The sequence shown here is derived from an EMBL/GenBank/DDBJ whole genome shotgun (WGS) entry which is preliminary data.</text>
</comment>
<evidence type="ECO:0000256" key="4">
    <source>
        <dbReference type="ARBA" id="ARBA00023163"/>
    </source>
</evidence>
<dbReference type="Proteomes" id="UP000057737">
    <property type="component" value="Unassembled WGS sequence"/>
</dbReference>
<dbReference type="PROSITE" id="PS50943">
    <property type="entry name" value="HTH_CROC1"/>
    <property type="match status" value="1"/>
</dbReference>
<evidence type="ECO:0000256" key="3">
    <source>
        <dbReference type="ARBA" id="ARBA00023125"/>
    </source>
</evidence>
<dbReference type="AlphaFoldDB" id="A0A109JC49"/>
<dbReference type="InterPro" id="IPR001387">
    <property type="entry name" value="Cro/C1-type_HTH"/>
</dbReference>
<dbReference type="Gene3D" id="1.10.10.10">
    <property type="entry name" value="Winged helix-like DNA-binding domain superfamily/Winged helix DNA-binding domain"/>
    <property type="match status" value="1"/>
</dbReference>
<dbReference type="PANTHER" id="PTHR34294">
    <property type="entry name" value="TRANSCRIPTIONAL REGULATOR-RELATED"/>
    <property type="match status" value="1"/>
</dbReference>
<evidence type="ECO:0000313" key="6">
    <source>
        <dbReference type="EMBL" id="KWV46215.1"/>
    </source>
</evidence>
<evidence type="ECO:0000256" key="2">
    <source>
        <dbReference type="ARBA" id="ARBA00023015"/>
    </source>
</evidence>
<dbReference type="OrthoDB" id="9808171at2"/>
<evidence type="ECO:0000259" key="5">
    <source>
        <dbReference type="PROSITE" id="PS50943"/>
    </source>
</evidence>
<keyword evidence="3" id="KW-0238">DNA-binding</keyword>
<dbReference type="Gene3D" id="3.40.50.1360">
    <property type="match status" value="1"/>
</dbReference>
<evidence type="ECO:0000313" key="7">
    <source>
        <dbReference type="Proteomes" id="UP000057737"/>
    </source>
</evidence>
<dbReference type="GO" id="GO:0003677">
    <property type="term" value="F:DNA binding"/>
    <property type="evidence" value="ECO:0007669"/>
    <property type="project" value="UniProtKB-KW"/>
</dbReference>